<accession>A0A9D5Q863</accession>
<sequence>MIRNKIYRIVVSGVVMWGLLGALAQVGESASCQVLAVMSFQEDFFRSVQIREGIEEVLGGTCDITYTYLDALSDPQGVEAKAQEAYALYQQLQPDGVLVTNDEAQAHVTVPFLKEKVDTPVIFCDVDEAPETYGYPASNVTGILRKPPIGESIIFAKQIVPSIETIGFLFAQEPTSEGLTRQINRERETYAATILDPTFVTTFDEALTAAETLAQQCDALFIGPIGTLLVDASGNPIPMWELVTNVADKFGKPTLTIWKVVVESGALCAVSDFGQEQGRVAAEMLLKAMEGTPLADLPITQNQYGQRILNKDVLKALGIKPSRRILAGTELVTTVK</sequence>
<dbReference type="Gene3D" id="3.40.50.2300">
    <property type="match status" value="2"/>
</dbReference>
<comment type="caution">
    <text evidence="1">The sequence shown here is derived from an EMBL/GenBank/DDBJ whole genome shotgun (WGS) entry which is preliminary data.</text>
</comment>
<dbReference type="PANTHER" id="PTHR35271:SF1">
    <property type="entry name" value="ABC TRANSPORTER, SUBSTRATE-BINDING LIPOPROTEIN"/>
    <property type="match status" value="1"/>
</dbReference>
<proteinExistence type="predicted"/>
<gene>
    <name evidence="1" type="ORF">GF339_21350</name>
</gene>
<dbReference type="Proteomes" id="UP000649604">
    <property type="component" value="Unassembled WGS sequence"/>
</dbReference>
<dbReference type="PANTHER" id="PTHR35271">
    <property type="entry name" value="ABC TRANSPORTER, SUBSTRATE-BINDING LIPOPROTEIN-RELATED"/>
    <property type="match status" value="1"/>
</dbReference>
<dbReference type="Pfam" id="PF04392">
    <property type="entry name" value="ABC_sub_bind"/>
    <property type="match status" value="1"/>
</dbReference>
<dbReference type="InterPro" id="IPR007487">
    <property type="entry name" value="ABC_transpt-TYRBP-like"/>
</dbReference>
<evidence type="ECO:0000313" key="2">
    <source>
        <dbReference type="Proteomes" id="UP000649604"/>
    </source>
</evidence>
<protein>
    <submittedName>
        <fullName evidence="1">ABC transporter substrate-binding protein</fullName>
    </submittedName>
</protein>
<organism evidence="1 2">
    <name type="scientific">candidate division KSB3 bacterium</name>
    <dbReference type="NCBI Taxonomy" id="2044937"/>
    <lineage>
        <taxon>Bacteria</taxon>
        <taxon>candidate division KSB3</taxon>
    </lineage>
</organism>
<evidence type="ECO:0000313" key="1">
    <source>
        <dbReference type="EMBL" id="MBD3327148.1"/>
    </source>
</evidence>
<dbReference type="AlphaFoldDB" id="A0A9D5Q863"/>
<dbReference type="EMBL" id="WJJP01000694">
    <property type="protein sequence ID" value="MBD3327148.1"/>
    <property type="molecule type" value="Genomic_DNA"/>
</dbReference>
<reference evidence="1" key="1">
    <citation type="submission" date="2019-11" db="EMBL/GenBank/DDBJ databases">
        <title>Microbial mats filling the niche in hypersaline microbial mats.</title>
        <authorList>
            <person name="Wong H.L."/>
            <person name="Macleod F.I."/>
            <person name="White R.A. III"/>
            <person name="Burns B.P."/>
        </authorList>
    </citation>
    <scope>NUCLEOTIDE SEQUENCE</scope>
    <source>
        <strain evidence="1">Rbin_158</strain>
    </source>
</reference>
<name>A0A9D5Q863_9BACT</name>